<sequence>MSMSKLFYITVGFIALILGVIGVIFPILPTTPFLLLTSVCFAKGSTRFHNWFTHTKLYKKHLDSFVTERSMLLKTKICTLAFASVMLLFPLIFVDNIFVKVFIIFLYIFKYYYFIFKIKTIKTV</sequence>
<dbReference type="EMBL" id="JAQIFT010000029">
    <property type="protein sequence ID" value="MDA3731202.1"/>
    <property type="molecule type" value="Genomic_DNA"/>
</dbReference>
<dbReference type="Pfam" id="PF04304">
    <property type="entry name" value="DUF454"/>
    <property type="match status" value="1"/>
</dbReference>
<dbReference type="PIRSF" id="PIRSF016789">
    <property type="entry name" value="DUF454"/>
    <property type="match status" value="1"/>
</dbReference>
<evidence type="ECO:0000313" key="3">
    <source>
        <dbReference type="Proteomes" id="UP001169242"/>
    </source>
</evidence>
<name>A0AA42DLW7_9FIRM</name>
<organism evidence="2 3">
    <name type="scientific">Holtiella tumoricola</name>
    <dbReference type="NCBI Taxonomy" id="3018743"/>
    <lineage>
        <taxon>Bacteria</taxon>
        <taxon>Bacillati</taxon>
        <taxon>Bacillota</taxon>
        <taxon>Clostridia</taxon>
        <taxon>Lachnospirales</taxon>
        <taxon>Cellulosilyticaceae</taxon>
        <taxon>Holtiella</taxon>
    </lineage>
</organism>
<accession>A0AA42DLW7</accession>
<gene>
    <name evidence="2" type="ORF">PBV87_06840</name>
</gene>
<dbReference type="PANTHER" id="PTHR35813">
    <property type="entry name" value="INNER MEMBRANE PROTEIN YBAN"/>
    <property type="match status" value="1"/>
</dbReference>
<keyword evidence="3" id="KW-1185">Reference proteome</keyword>
<proteinExistence type="predicted"/>
<feature type="transmembrane region" description="Helical" evidence="1">
    <location>
        <begin position="97"/>
        <end position="116"/>
    </location>
</feature>
<dbReference type="GO" id="GO:0005886">
    <property type="term" value="C:plasma membrane"/>
    <property type="evidence" value="ECO:0007669"/>
    <property type="project" value="TreeGrafter"/>
</dbReference>
<keyword evidence="1" id="KW-0472">Membrane</keyword>
<reference evidence="2" key="1">
    <citation type="journal article" date="2023" name="Int. J. Syst. Evol. Microbiol.">
        <title>&lt;i&gt;Holtiella tumoricola&lt;/i&gt; gen. nov. sp. nov., isolated from a human clinical sample.</title>
        <authorList>
            <person name="Allen-Vercoe E."/>
            <person name="Daigneault M.C."/>
            <person name="Vancuren S.J."/>
            <person name="Cochrane K."/>
            <person name="O'Neal L.L."/>
            <person name="Sankaranarayanan K."/>
            <person name="Lawson P.A."/>
        </authorList>
    </citation>
    <scope>NUCLEOTIDE SEQUENCE</scope>
    <source>
        <strain evidence="2">CC70A</strain>
    </source>
</reference>
<dbReference type="AlphaFoldDB" id="A0AA42DLW7"/>
<evidence type="ECO:0000313" key="2">
    <source>
        <dbReference type="EMBL" id="MDA3731202.1"/>
    </source>
</evidence>
<evidence type="ECO:0000256" key="1">
    <source>
        <dbReference type="SAM" id="Phobius"/>
    </source>
</evidence>
<keyword evidence="1" id="KW-0812">Transmembrane</keyword>
<dbReference type="Proteomes" id="UP001169242">
    <property type="component" value="Unassembled WGS sequence"/>
</dbReference>
<feature type="transmembrane region" description="Helical" evidence="1">
    <location>
        <begin position="7"/>
        <end position="27"/>
    </location>
</feature>
<dbReference type="PANTHER" id="PTHR35813:SF1">
    <property type="entry name" value="INNER MEMBRANE PROTEIN YBAN"/>
    <property type="match status" value="1"/>
</dbReference>
<dbReference type="InterPro" id="IPR007401">
    <property type="entry name" value="DUF454"/>
</dbReference>
<keyword evidence="1" id="KW-1133">Transmembrane helix</keyword>
<protein>
    <submittedName>
        <fullName evidence="2">YbaN family protein</fullName>
    </submittedName>
</protein>
<comment type="caution">
    <text evidence="2">The sequence shown here is derived from an EMBL/GenBank/DDBJ whole genome shotgun (WGS) entry which is preliminary data.</text>
</comment>